<reference evidence="2 3" key="1">
    <citation type="journal article" date="2021" name="Int. J. Syst. Evol. Microbiol.">
        <title>Amazonocrinis nigriterrae gen. nov., sp. nov., Atlanticothrix silvestris gen. nov., sp. nov. and Dendronalium phyllosphericum gen. nov., sp. nov., nostocacean cyanobacteria from Brazilian environments.</title>
        <authorList>
            <person name="Alvarenga D.O."/>
            <person name="Andreote A.P.D."/>
            <person name="Branco L.H.Z."/>
            <person name="Delbaje E."/>
            <person name="Cruz R.B."/>
            <person name="Varani A.M."/>
            <person name="Fiore M.F."/>
        </authorList>
    </citation>
    <scope>NUCLEOTIDE SEQUENCE [LARGE SCALE GENOMIC DNA]</scope>
    <source>
        <strain evidence="2 3">CENA369</strain>
    </source>
</reference>
<keyword evidence="1" id="KW-0472">Membrane</keyword>
<accession>A0A8J7LL64</accession>
<proteinExistence type="predicted"/>
<gene>
    <name evidence="2" type="ORF">I8752_35585</name>
</gene>
<keyword evidence="3" id="KW-1185">Reference proteome</keyword>
<dbReference type="EMBL" id="JAECZA010000314">
    <property type="protein sequence ID" value="MBH8578179.1"/>
    <property type="molecule type" value="Genomic_DNA"/>
</dbReference>
<protein>
    <submittedName>
        <fullName evidence="2">Uncharacterized protein</fullName>
    </submittedName>
</protein>
<keyword evidence="1" id="KW-0812">Transmembrane</keyword>
<organism evidence="2 3">
    <name type="scientific">Dendronalium phyllosphericum CENA369</name>
    <dbReference type="NCBI Taxonomy" id="1725256"/>
    <lineage>
        <taxon>Bacteria</taxon>
        <taxon>Bacillati</taxon>
        <taxon>Cyanobacteriota</taxon>
        <taxon>Cyanophyceae</taxon>
        <taxon>Nostocales</taxon>
        <taxon>Nostocaceae</taxon>
        <taxon>Dendronalium</taxon>
        <taxon>Dendronalium phyllosphericum</taxon>
    </lineage>
</organism>
<name>A0A8J7LL64_9NOST</name>
<dbReference type="Proteomes" id="UP000662314">
    <property type="component" value="Unassembled WGS sequence"/>
</dbReference>
<evidence type="ECO:0000313" key="2">
    <source>
        <dbReference type="EMBL" id="MBH8578179.1"/>
    </source>
</evidence>
<evidence type="ECO:0000256" key="1">
    <source>
        <dbReference type="SAM" id="Phobius"/>
    </source>
</evidence>
<evidence type="ECO:0000313" key="3">
    <source>
        <dbReference type="Proteomes" id="UP000662314"/>
    </source>
</evidence>
<keyword evidence="1" id="KW-1133">Transmembrane helix</keyword>
<feature type="transmembrane region" description="Helical" evidence="1">
    <location>
        <begin position="20"/>
        <end position="41"/>
    </location>
</feature>
<sequence length="67" mass="7554">MGGIFLVIFKKSFRIIKIRFLETTEIILAWAAWVAIIIEAIADCPFYSSQIAVDSTNCSLILLAYLK</sequence>
<dbReference type="AlphaFoldDB" id="A0A8J7LL64"/>
<comment type="caution">
    <text evidence="2">The sequence shown here is derived from an EMBL/GenBank/DDBJ whole genome shotgun (WGS) entry which is preliminary data.</text>
</comment>
<dbReference type="RefSeq" id="WP_214436846.1">
    <property type="nucleotide sequence ID" value="NZ_JAECZA010000314.1"/>
</dbReference>